<proteinExistence type="predicted"/>
<protein>
    <recommendedName>
        <fullName evidence="4">Secreted protein</fullName>
    </recommendedName>
</protein>
<feature type="chain" id="PRO_5045030043" description="Secreted protein" evidence="1">
    <location>
        <begin position="26"/>
        <end position="123"/>
    </location>
</feature>
<dbReference type="EMBL" id="MU069965">
    <property type="protein sequence ID" value="KAF5831226.1"/>
    <property type="molecule type" value="Genomic_DNA"/>
</dbReference>
<comment type="caution">
    <text evidence="2">The sequence shown here is derived from an EMBL/GenBank/DDBJ whole genome shotgun (WGS) entry which is preliminary data.</text>
</comment>
<dbReference type="EMBL" id="MU069965">
    <property type="protein sequence ID" value="KAF5831227.1"/>
    <property type="molecule type" value="Genomic_DNA"/>
</dbReference>
<feature type="signal peptide" evidence="1">
    <location>
        <begin position="1"/>
        <end position="25"/>
    </location>
</feature>
<reference evidence="2" key="1">
    <citation type="submission" date="2017-08" db="EMBL/GenBank/DDBJ databases">
        <authorList>
            <person name="Polle J.E."/>
            <person name="Barry K."/>
            <person name="Cushman J."/>
            <person name="Schmutz J."/>
            <person name="Tran D."/>
            <person name="Hathwaick L.T."/>
            <person name="Yim W.C."/>
            <person name="Jenkins J."/>
            <person name="Mckie-Krisberg Z.M."/>
            <person name="Prochnik S."/>
            <person name="Lindquist E."/>
            <person name="Dockter R.B."/>
            <person name="Adam C."/>
            <person name="Molina H."/>
            <person name="Bunkerborg J."/>
            <person name="Jin E."/>
            <person name="Buchheim M."/>
            <person name="Magnuson J."/>
        </authorList>
    </citation>
    <scope>NUCLEOTIDE SEQUENCE</scope>
    <source>
        <strain evidence="2">CCAP 19/18</strain>
    </source>
</reference>
<sequence>MPRRILSNFPAAICFLALFFSFKCGFKPPLCGSCGLSPTMPLESGTYCNEELFATWKLSTASAIIHAMATTCCSMFQTESVQTCPHSFPLTLCLRDGTFFCEWDVCWGNRLALGSCCVPCHLL</sequence>
<reference evidence="2" key="2">
    <citation type="submission" date="2020-06" db="EMBL/GenBank/DDBJ databases">
        <authorList>
            <consortium name="DOE Joint Genome Institute"/>
            <person name="Calhoun S."/>
            <person name="Polle J.E."/>
            <person name="Mckie-Krisberg Z."/>
            <person name="Prochnik S."/>
            <person name="Neofotis P."/>
            <person name="Yim W.C."/>
            <person name="Hathwaik L.T."/>
            <person name="Jenkins J."/>
            <person name="Molina H."/>
            <person name="Bunkenborg J."/>
            <person name="Grigoriev I.V."/>
            <person name="Barry K."/>
            <person name="Schmutz J."/>
            <person name="Jin E."/>
            <person name="Cushman J.C."/>
            <person name="Magnuson J.K."/>
        </authorList>
    </citation>
    <scope>NUCLEOTIDE SEQUENCE</scope>
    <source>
        <strain evidence="2">CCAP 19/18</strain>
    </source>
</reference>
<gene>
    <name evidence="2" type="ORF">DUNSADRAFT_13435</name>
</gene>
<evidence type="ECO:0000256" key="1">
    <source>
        <dbReference type="SAM" id="SignalP"/>
    </source>
</evidence>
<keyword evidence="3" id="KW-1185">Reference proteome</keyword>
<dbReference type="Proteomes" id="UP000815325">
    <property type="component" value="Unassembled WGS sequence"/>
</dbReference>
<organism evidence="2 3">
    <name type="scientific">Dunaliella salina</name>
    <name type="common">Green alga</name>
    <name type="synonym">Protococcus salinus</name>
    <dbReference type="NCBI Taxonomy" id="3046"/>
    <lineage>
        <taxon>Eukaryota</taxon>
        <taxon>Viridiplantae</taxon>
        <taxon>Chlorophyta</taxon>
        <taxon>core chlorophytes</taxon>
        <taxon>Chlorophyceae</taxon>
        <taxon>CS clade</taxon>
        <taxon>Chlamydomonadales</taxon>
        <taxon>Dunaliellaceae</taxon>
        <taxon>Dunaliella</taxon>
    </lineage>
</organism>
<evidence type="ECO:0000313" key="2">
    <source>
        <dbReference type="EMBL" id="KAF5831227.1"/>
    </source>
</evidence>
<keyword evidence="1" id="KW-0732">Signal</keyword>
<accession>A0ABQ7G9D0</accession>
<name>A0ABQ7G9D0_DUNSA</name>
<evidence type="ECO:0000313" key="3">
    <source>
        <dbReference type="Proteomes" id="UP000815325"/>
    </source>
</evidence>
<evidence type="ECO:0008006" key="4">
    <source>
        <dbReference type="Google" id="ProtNLM"/>
    </source>
</evidence>